<dbReference type="EMBL" id="RRYP01012709">
    <property type="protein sequence ID" value="TNV76932.1"/>
    <property type="molecule type" value="Genomic_DNA"/>
</dbReference>
<proteinExistence type="predicted"/>
<evidence type="ECO:0000313" key="3">
    <source>
        <dbReference type="EMBL" id="TNV76932.1"/>
    </source>
</evidence>
<dbReference type="SUPFAM" id="SSF53474">
    <property type="entry name" value="alpha/beta-Hydrolases"/>
    <property type="match status" value="1"/>
</dbReference>
<comment type="caution">
    <text evidence="3">The sequence shown here is derived from an EMBL/GenBank/DDBJ whole genome shotgun (WGS) entry which is preliminary data.</text>
</comment>
<dbReference type="InterPro" id="IPR029058">
    <property type="entry name" value="AB_hydrolase_fold"/>
</dbReference>
<dbReference type="Proteomes" id="UP000785679">
    <property type="component" value="Unassembled WGS sequence"/>
</dbReference>
<dbReference type="PANTHER" id="PTHR45856">
    <property type="entry name" value="ALPHA/BETA-HYDROLASES SUPERFAMILY PROTEIN"/>
    <property type="match status" value="1"/>
</dbReference>
<feature type="domain" description="Fungal lipase-type" evidence="2">
    <location>
        <begin position="88"/>
        <end position="222"/>
    </location>
</feature>
<evidence type="ECO:0000256" key="1">
    <source>
        <dbReference type="SAM" id="SignalP"/>
    </source>
</evidence>
<accession>A0A8J8NKT2</accession>
<dbReference type="Pfam" id="PF01764">
    <property type="entry name" value="Lipase_3"/>
    <property type="match status" value="1"/>
</dbReference>
<dbReference type="PANTHER" id="PTHR45856:SF25">
    <property type="entry name" value="FUNGAL LIPASE-LIKE DOMAIN-CONTAINING PROTEIN"/>
    <property type="match status" value="1"/>
</dbReference>
<dbReference type="InterPro" id="IPR051218">
    <property type="entry name" value="Sec_MonoDiacylglyc_Lipase"/>
</dbReference>
<dbReference type="Gene3D" id="3.40.50.1820">
    <property type="entry name" value="alpha/beta hydrolase"/>
    <property type="match status" value="1"/>
</dbReference>
<sequence>MYNRLLLTSAALLCTAGLVSAASYDAATSKRLAYYSAASYCAKSTLSNWNCGAACSAVPGVTNVTPIENSAAGTYGFVGFSSSHNEIIVSFRGSHNIANWISNINFAKEQLPGAPSGVQVHTGFYQSYLTMKTAMMNAVKSLHNAHPSAAVAVTGHSLGGAQATFAFIDIKNQVNPGSLRFYTFGSPRPGNQQFSDYLMTMYGDYKRVVHLNDCVPHLPLTNMGFNHAGTEIWYNDALNNNNYKTCANTVGKPENPTCSDTQIIDGAAAHMVYMGISLTTQCNVPSTENNYEDPVEPIQFL</sequence>
<evidence type="ECO:0000259" key="2">
    <source>
        <dbReference type="Pfam" id="PF01764"/>
    </source>
</evidence>
<gene>
    <name evidence="3" type="ORF">FGO68_gene10272</name>
</gene>
<feature type="signal peptide" evidence="1">
    <location>
        <begin position="1"/>
        <end position="21"/>
    </location>
</feature>
<evidence type="ECO:0000313" key="4">
    <source>
        <dbReference type="Proteomes" id="UP000785679"/>
    </source>
</evidence>
<dbReference type="OrthoDB" id="283919at2759"/>
<reference evidence="3" key="1">
    <citation type="submission" date="2019-06" db="EMBL/GenBank/DDBJ databases">
        <authorList>
            <person name="Zheng W."/>
        </authorList>
    </citation>
    <scope>NUCLEOTIDE SEQUENCE</scope>
    <source>
        <strain evidence="3">QDHG01</strain>
    </source>
</reference>
<protein>
    <recommendedName>
        <fullName evidence="2">Fungal lipase-type domain-containing protein</fullName>
    </recommendedName>
</protein>
<keyword evidence="1" id="KW-0732">Signal</keyword>
<dbReference type="AlphaFoldDB" id="A0A8J8NKT2"/>
<keyword evidence="4" id="KW-1185">Reference proteome</keyword>
<feature type="chain" id="PRO_5035263069" description="Fungal lipase-type domain-containing protein" evidence="1">
    <location>
        <begin position="22"/>
        <end position="301"/>
    </location>
</feature>
<name>A0A8J8NKT2_HALGN</name>
<dbReference type="InterPro" id="IPR002921">
    <property type="entry name" value="Fungal_lipase-type"/>
</dbReference>
<dbReference type="GO" id="GO:0006629">
    <property type="term" value="P:lipid metabolic process"/>
    <property type="evidence" value="ECO:0007669"/>
    <property type="project" value="InterPro"/>
</dbReference>
<dbReference type="CDD" id="cd00519">
    <property type="entry name" value="Lipase_3"/>
    <property type="match status" value="1"/>
</dbReference>
<organism evidence="3 4">
    <name type="scientific">Halteria grandinella</name>
    <dbReference type="NCBI Taxonomy" id="5974"/>
    <lineage>
        <taxon>Eukaryota</taxon>
        <taxon>Sar</taxon>
        <taxon>Alveolata</taxon>
        <taxon>Ciliophora</taxon>
        <taxon>Intramacronucleata</taxon>
        <taxon>Spirotrichea</taxon>
        <taxon>Stichotrichia</taxon>
        <taxon>Sporadotrichida</taxon>
        <taxon>Halteriidae</taxon>
        <taxon>Halteria</taxon>
    </lineage>
</organism>